<dbReference type="InterPro" id="IPR035386">
    <property type="entry name" value="Arm-DNA-bind_5"/>
</dbReference>
<dbReference type="EMBL" id="BAAAZI010000004">
    <property type="protein sequence ID" value="GAA4131857.1"/>
    <property type="molecule type" value="Genomic_DNA"/>
</dbReference>
<dbReference type="Pfam" id="PF17293">
    <property type="entry name" value="Arm-DNA-bind_5"/>
    <property type="match status" value="1"/>
</dbReference>
<dbReference type="Pfam" id="PF13102">
    <property type="entry name" value="Phage_int_SAM_5"/>
    <property type="match status" value="1"/>
</dbReference>
<organism evidence="5 6">
    <name type="scientific">Sphingobacterium kyonggiense</name>
    <dbReference type="NCBI Taxonomy" id="714075"/>
    <lineage>
        <taxon>Bacteria</taxon>
        <taxon>Pseudomonadati</taxon>
        <taxon>Bacteroidota</taxon>
        <taxon>Sphingobacteriia</taxon>
        <taxon>Sphingobacteriales</taxon>
        <taxon>Sphingobacteriaceae</taxon>
        <taxon>Sphingobacterium</taxon>
    </lineage>
</organism>
<evidence type="ECO:0000256" key="1">
    <source>
        <dbReference type="ARBA" id="ARBA00008857"/>
    </source>
</evidence>
<dbReference type="Pfam" id="PF00589">
    <property type="entry name" value="Phage_integrase"/>
    <property type="match status" value="1"/>
</dbReference>
<dbReference type="InterPro" id="IPR010998">
    <property type="entry name" value="Integrase_recombinase_N"/>
</dbReference>
<dbReference type="PANTHER" id="PTHR30349:SF64">
    <property type="entry name" value="PROPHAGE INTEGRASE INTD-RELATED"/>
    <property type="match status" value="1"/>
</dbReference>
<dbReference type="PANTHER" id="PTHR30349">
    <property type="entry name" value="PHAGE INTEGRASE-RELATED"/>
    <property type="match status" value="1"/>
</dbReference>
<evidence type="ECO:0000313" key="5">
    <source>
        <dbReference type="EMBL" id="GAA4131857.1"/>
    </source>
</evidence>
<keyword evidence="3" id="KW-0233">DNA recombination</keyword>
<reference evidence="6" key="1">
    <citation type="journal article" date="2019" name="Int. J. Syst. Evol. Microbiol.">
        <title>The Global Catalogue of Microorganisms (GCM) 10K type strain sequencing project: providing services to taxonomists for standard genome sequencing and annotation.</title>
        <authorList>
            <consortium name="The Broad Institute Genomics Platform"/>
            <consortium name="The Broad Institute Genome Sequencing Center for Infectious Disease"/>
            <person name="Wu L."/>
            <person name="Ma J."/>
        </authorList>
    </citation>
    <scope>NUCLEOTIDE SEQUENCE [LARGE SCALE GENOMIC DNA]</scope>
    <source>
        <strain evidence="6">JCM 16704</strain>
    </source>
</reference>
<keyword evidence="6" id="KW-1185">Reference proteome</keyword>
<feature type="domain" description="Tyr recombinase" evidence="4">
    <location>
        <begin position="226"/>
        <end position="403"/>
    </location>
</feature>
<dbReference type="Gene3D" id="1.10.150.130">
    <property type="match status" value="1"/>
</dbReference>
<accession>A0ABP7Y7B4</accession>
<sequence>MDMKSKNTFGIQFVLRLPKNKKDEMATVYARITVNGRRTEISLKSKVSINNWDEVKGRAKGKRQEIVKLNSHMEQVRSLIFDCYHQLVQQNKTVTIEAVKSVYLGEDIEETMTLLKLVEYHKQVAVSKLAPGTMKNYYTTETYIQKFIKQKYGKKDIPLDELNYRFILDFENFLNDYKPKDHHKPINNNGVMKHMERLRKMVNLAVTMDWLVRDPFAKYKLRFEKVERGHLSKEELTVLLNKSFSIERLQSVSDMFIFSCYTGLAYIDIFNLTPENISKGIDGKDWLTTKRQKTDTTVRVPLLPEASDLLKKYRGHPVAEANGTIFPVISNQRMNGYLKEIAEICGINKNLTFHLARHTFATTVTLSNGVPIESVSKMLGHTSIRTTQIYAKVLEHKLSEDMHKLEVRMASQD</sequence>
<dbReference type="InterPro" id="IPR002104">
    <property type="entry name" value="Integrase_catalytic"/>
</dbReference>
<name>A0ABP7Y7B4_9SPHI</name>
<dbReference type="Gene3D" id="1.10.443.10">
    <property type="entry name" value="Intergrase catalytic core"/>
    <property type="match status" value="1"/>
</dbReference>
<dbReference type="InterPro" id="IPR025269">
    <property type="entry name" value="SAM-like_dom"/>
</dbReference>
<comment type="similarity">
    <text evidence="1">Belongs to the 'phage' integrase family.</text>
</comment>
<dbReference type="InterPro" id="IPR050090">
    <property type="entry name" value="Tyrosine_recombinase_XerCD"/>
</dbReference>
<evidence type="ECO:0000256" key="3">
    <source>
        <dbReference type="ARBA" id="ARBA00023172"/>
    </source>
</evidence>
<keyword evidence="2" id="KW-0238">DNA-binding</keyword>
<evidence type="ECO:0000313" key="6">
    <source>
        <dbReference type="Proteomes" id="UP001500101"/>
    </source>
</evidence>
<dbReference type="PROSITE" id="PS51898">
    <property type="entry name" value="TYR_RECOMBINASE"/>
    <property type="match status" value="1"/>
</dbReference>
<dbReference type="Proteomes" id="UP001500101">
    <property type="component" value="Unassembled WGS sequence"/>
</dbReference>
<gene>
    <name evidence="5" type="ORF">GCM10022216_02280</name>
</gene>
<evidence type="ECO:0000256" key="2">
    <source>
        <dbReference type="ARBA" id="ARBA00023125"/>
    </source>
</evidence>
<proteinExistence type="inferred from homology"/>
<protein>
    <submittedName>
        <fullName evidence="5">Site-specific integrase</fullName>
    </submittedName>
</protein>
<dbReference type="InterPro" id="IPR013762">
    <property type="entry name" value="Integrase-like_cat_sf"/>
</dbReference>
<comment type="caution">
    <text evidence="5">The sequence shown here is derived from an EMBL/GenBank/DDBJ whole genome shotgun (WGS) entry which is preliminary data.</text>
</comment>
<dbReference type="CDD" id="cd01185">
    <property type="entry name" value="INTN1_C_like"/>
    <property type="match status" value="1"/>
</dbReference>
<evidence type="ECO:0000259" key="4">
    <source>
        <dbReference type="PROSITE" id="PS51898"/>
    </source>
</evidence>
<dbReference type="SUPFAM" id="SSF56349">
    <property type="entry name" value="DNA breaking-rejoining enzymes"/>
    <property type="match status" value="1"/>
</dbReference>
<dbReference type="InterPro" id="IPR011010">
    <property type="entry name" value="DNA_brk_join_enz"/>
</dbReference>